<protein>
    <submittedName>
        <fullName evidence="3">Uncharacterized protein</fullName>
    </submittedName>
</protein>
<dbReference type="AlphaFoldDB" id="A0A915HIC6"/>
<evidence type="ECO:0000256" key="1">
    <source>
        <dbReference type="SAM" id="MobiDB-lite"/>
    </source>
</evidence>
<feature type="compositionally biased region" description="Polar residues" evidence="1">
    <location>
        <begin position="243"/>
        <end position="253"/>
    </location>
</feature>
<name>A0A915HIC6_ROMCU</name>
<proteinExistence type="predicted"/>
<keyword evidence="2" id="KW-1185">Reference proteome</keyword>
<organism evidence="2 3">
    <name type="scientific">Romanomermis culicivorax</name>
    <name type="common">Nematode worm</name>
    <dbReference type="NCBI Taxonomy" id="13658"/>
    <lineage>
        <taxon>Eukaryota</taxon>
        <taxon>Metazoa</taxon>
        <taxon>Ecdysozoa</taxon>
        <taxon>Nematoda</taxon>
        <taxon>Enoplea</taxon>
        <taxon>Dorylaimia</taxon>
        <taxon>Mermithida</taxon>
        <taxon>Mermithoidea</taxon>
        <taxon>Mermithidae</taxon>
        <taxon>Romanomermis</taxon>
    </lineage>
</organism>
<feature type="region of interest" description="Disordered" evidence="1">
    <location>
        <begin position="192"/>
        <end position="253"/>
    </location>
</feature>
<reference evidence="3" key="1">
    <citation type="submission" date="2022-11" db="UniProtKB">
        <authorList>
            <consortium name="WormBaseParasite"/>
        </authorList>
    </citation>
    <scope>IDENTIFICATION</scope>
</reference>
<feature type="compositionally biased region" description="Polar residues" evidence="1">
    <location>
        <begin position="199"/>
        <end position="219"/>
    </location>
</feature>
<evidence type="ECO:0000313" key="2">
    <source>
        <dbReference type="Proteomes" id="UP000887565"/>
    </source>
</evidence>
<dbReference type="Proteomes" id="UP000887565">
    <property type="component" value="Unplaced"/>
</dbReference>
<evidence type="ECO:0000313" key="3">
    <source>
        <dbReference type="WBParaSite" id="nRc.2.0.1.t01762-RA"/>
    </source>
</evidence>
<accession>A0A915HIC6</accession>
<dbReference type="WBParaSite" id="nRc.2.0.1.t01762-RA">
    <property type="protein sequence ID" value="nRc.2.0.1.t01762-RA"/>
    <property type="gene ID" value="nRc.2.0.1.g01762"/>
</dbReference>
<feature type="compositionally biased region" description="Basic and acidic residues" evidence="1">
    <location>
        <begin position="221"/>
        <end position="242"/>
    </location>
</feature>
<sequence length="253" mass="27705">MGEDADPVDYPTAYASCNPLQVVKVKQPALDPAAPQAVAVVVMVPPPMQPAVAQPTQVDQVQPPAEPEPDVVTIMQAIPRARAVLLAKVKQLLPKIRNSGSQSSSEADEEEEAIAATELMKRWKITQEGIPGVCSPEKVRQMLAEGMSENFIGHLGREKVRRKQRLSKARARRLAAQDQQQQGKPVTCFENDAYDTAEETTAPQISTSQGSRSESTTSQMKMERTKSKTKSETSKGQMKWDRTTASTALYSQT</sequence>